<dbReference type="Proteomes" id="UP000028525">
    <property type="component" value="Unassembled WGS sequence"/>
</dbReference>
<dbReference type="Gene3D" id="3.40.1050.10">
    <property type="entry name" value="Carbonic anhydrase"/>
    <property type="match status" value="1"/>
</dbReference>
<evidence type="ECO:0000256" key="3">
    <source>
        <dbReference type="ARBA" id="ARBA00022723"/>
    </source>
</evidence>
<keyword evidence="3 6" id="KW-0479">Metal-binding</keyword>
<sequence>MINEILKFNKEFVENKGYVKYITNKFPDKKVAIVSCMDTRLTELLPMALGIKNGDAKIIKNAGGVISHPFGSAMRSLLIGIYELDVKEILVIGHTDCGARHTDSKKIIEKMKQRGIEQKNIDLVKYYGIDFDSWLGGFKDLDLSIKNSVELIRNHPFVPEEIMIYGLVIDSVTGELRKVI</sequence>
<evidence type="ECO:0000256" key="1">
    <source>
        <dbReference type="ARBA" id="ARBA00006217"/>
    </source>
</evidence>
<dbReference type="OrthoDB" id="9792260at2"/>
<evidence type="ECO:0000256" key="6">
    <source>
        <dbReference type="PIRSR" id="PIRSR601765-1"/>
    </source>
</evidence>
<evidence type="ECO:0000313" key="7">
    <source>
        <dbReference type="EMBL" id="KEZ90541.1"/>
    </source>
</evidence>
<gene>
    <name evidence="7" type="ORF">IO98_07100</name>
</gene>
<accession>A0A084JNK7</accession>
<feature type="binding site" evidence="6">
    <location>
        <position position="38"/>
    </location>
    <ligand>
        <name>Zn(2+)</name>
        <dbReference type="ChEBI" id="CHEBI:29105"/>
    </ligand>
</feature>
<dbReference type="SUPFAM" id="SSF53056">
    <property type="entry name" value="beta-carbonic anhydrase, cab"/>
    <property type="match status" value="1"/>
</dbReference>
<organism evidence="7 8">
    <name type="scientific">Lacrimispora celerecrescens</name>
    <dbReference type="NCBI Taxonomy" id="29354"/>
    <lineage>
        <taxon>Bacteria</taxon>
        <taxon>Bacillati</taxon>
        <taxon>Bacillota</taxon>
        <taxon>Clostridia</taxon>
        <taxon>Lachnospirales</taxon>
        <taxon>Lachnospiraceae</taxon>
        <taxon>Lacrimispora</taxon>
    </lineage>
</organism>
<dbReference type="GO" id="GO:0004089">
    <property type="term" value="F:carbonate dehydratase activity"/>
    <property type="evidence" value="ECO:0007669"/>
    <property type="project" value="UniProtKB-EC"/>
</dbReference>
<feature type="binding site" evidence="6">
    <location>
        <position position="94"/>
    </location>
    <ligand>
        <name>Zn(2+)</name>
        <dbReference type="ChEBI" id="CHEBI:29105"/>
    </ligand>
</feature>
<evidence type="ECO:0000313" key="8">
    <source>
        <dbReference type="Proteomes" id="UP000028525"/>
    </source>
</evidence>
<dbReference type="InterPro" id="IPR036874">
    <property type="entry name" value="Carbonic_anhydrase_sf"/>
</dbReference>
<evidence type="ECO:0000256" key="2">
    <source>
        <dbReference type="ARBA" id="ARBA00012925"/>
    </source>
</evidence>
<evidence type="ECO:0000256" key="4">
    <source>
        <dbReference type="ARBA" id="ARBA00022833"/>
    </source>
</evidence>
<comment type="cofactor">
    <cofactor evidence="6">
        <name>Zn(2+)</name>
        <dbReference type="ChEBI" id="CHEBI:29105"/>
    </cofactor>
    <text evidence="6">Binds 1 zinc ion per subunit.</text>
</comment>
<keyword evidence="8" id="KW-1185">Reference proteome</keyword>
<dbReference type="Pfam" id="PF00484">
    <property type="entry name" value="Pro_CA"/>
    <property type="match status" value="1"/>
</dbReference>
<proteinExistence type="inferred from homology"/>
<keyword evidence="4 6" id="KW-0862">Zinc</keyword>
<comment type="catalytic activity">
    <reaction evidence="5">
        <text>hydrogencarbonate + H(+) = CO2 + H2O</text>
        <dbReference type="Rhea" id="RHEA:10748"/>
        <dbReference type="ChEBI" id="CHEBI:15377"/>
        <dbReference type="ChEBI" id="CHEBI:15378"/>
        <dbReference type="ChEBI" id="CHEBI:16526"/>
        <dbReference type="ChEBI" id="CHEBI:17544"/>
        <dbReference type="EC" id="4.2.1.1"/>
    </reaction>
</comment>
<dbReference type="InterPro" id="IPR001765">
    <property type="entry name" value="Carbonic_anhydrase"/>
</dbReference>
<dbReference type="STRING" id="29354.IO98_07100"/>
<comment type="similarity">
    <text evidence="1">Belongs to the beta-class carbonic anhydrase family.</text>
</comment>
<dbReference type="CDD" id="cd03379">
    <property type="entry name" value="beta_CA_cladeD"/>
    <property type="match status" value="1"/>
</dbReference>
<dbReference type="SMART" id="SM00947">
    <property type="entry name" value="Pro_CA"/>
    <property type="match status" value="1"/>
</dbReference>
<dbReference type="EMBL" id="JPME01000010">
    <property type="protein sequence ID" value="KEZ90541.1"/>
    <property type="molecule type" value="Genomic_DNA"/>
</dbReference>
<dbReference type="GO" id="GO:0008270">
    <property type="term" value="F:zinc ion binding"/>
    <property type="evidence" value="ECO:0007669"/>
    <property type="project" value="InterPro"/>
</dbReference>
<reference evidence="7 8" key="1">
    <citation type="submission" date="2014-07" db="EMBL/GenBank/DDBJ databases">
        <title>Draft genome of Clostridium celerecrescens 152B isolated from sediments associated with methane hydrate from Krishna Godavari basin.</title>
        <authorList>
            <person name="Honkalas V.S."/>
            <person name="Dabir A.P."/>
            <person name="Arora P."/>
            <person name="Dhakephalkar P.K."/>
        </authorList>
    </citation>
    <scope>NUCLEOTIDE SEQUENCE [LARGE SCALE GENOMIC DNA]</scope>
    <source>
        <strain evidence="7 8">152B</strain>
    </source>
</reference>
<dbReference type="PANTHER" id="PTHR43175:SF3">
    <property type="entry name" value="CARBON DISULFIDE HYDROLASE"/>
    <property type="match status" value="1"/>
</dbReference>
<dbReference type="AlphaFoldDB" id="A0A084JNK7"/>
<dbReference type="PANTHER" id="PTHR43175">
    <property type="entry name" value="CARBONIC ANHYDRASE"/>
    <property type="match status" value="1"/>
</dbReference>
<evidence type="ECO:0000256" key="5">
    <source>
        <dbReference type="ARBA" id="ARBA00048348"/>
    </source>
</evidence>
<comment type="caution">
    <text evidence="7">The sequence shown here is derived from an EMBL/GenBank/DDBJ whole genome shotgun (WGS) entry which is preliminary data.</text>
</comment>
<dbReference type="RefSeq" id="WP_038279587.1">
    <property type="nucleotide sequence ID" value="NZ_JPME01000010.1"/>
</dbReference>
<feature type="binding site" evidence="6">
    <location>
        <position position="97"/>
    </location>
    <ligand>
        <name>Zn(2+)</name>
        <dbReference type="ChEBI" id="CHEBI:29105"/>
    </ligand>
</feature>
<protein>
    <recommendedName>
        <fullName evidence="2">carbonic anhydrase</fullName>
        <ecNumber evidence="2">4.2.1.1</ecNumber>
    </recommendedName>
</protein>
<feature type="binding site" evidence="6">
    <location>
        <position position="36"/>
    </location>
    <ligand>
        <name>Zn(2+)</name>
        <dbReference type="ChEBI" id="CHEBI:29105"/>
    </ligand>
</feature>
<name>A0A084JNK7_9FIRM</name>
<dbReference type="EC" id="4.2.1.1" evidence="2"/>